<accession>A0A4P9ZRQ6</accession>
<evidence type="ECO:0000313" key="2">
    <source>
        <dbReference type="Proteomes" id="UP000268162"/>
    </source>
</evidence>
<keyword evidence="2" id="KW-1185">Reference proteome</keyword>
<dbReference type="EMBL" id="ML002711">
    <property type="protein sequence ID" value="RKP36143.1"/>
    <property type="molecule type" value="Genomic_DNA"/>
</dbReference>
<organism evidence="1 2">
    <name type="scientific">Dimargaris cristalligena</name>
    <dbReference type="NCBI Taxonomy" id="215637"/>
    <lineage>
        <taxon>Eukaryota</taxon>
        <taxon>Fungi</taxon>
        <taxon>Fungi incertae sedis</taxon>
        <taxon>Zoopagomycota</taxon>
        <taxon>Kickxellomycotina</taxon>
        <taxon>Dimargaritomycetes</taxon>
        <taxon>Dimargaritales</taxon>
        <taxon>Dimargaritaceae</taxon>
        <taxon>Dimargaris</taxon>
    </lineage>
</organism>
<dbReference type="Proteomes" id="UP000268162">
    <property type="component" value="Unassembled WGS sequence"/>
</dbReference>
<proteinExistence type="predicted"/>
<name>A0A4P9ZRQ6_9FUNG</name>
<reference evidence="2" key="1">
    <citation type="journal article" date="2018" name="Nat. Microbiol.">
        <title>Leveraging single-cell genomics to expand the fungal tree of life.</title>
        <authorList>
            <person name="Ahrendt S.R."/>
            <person name="Quandt C.A."/>
            <person name="Ciobanu D."/>
            <person name="Clum A."/>
            <person name="Salamov A."/>
            <person name="Andreopoulos B."/>
            <person name="Cheng J.F."/>
            <person name="Woyke T."/>
            <person name="Pelin A."/>
            <person name="Henrissat B."/>
            <person name="Reynolds N.K."/>
            <person name="Benny G.L."/>
            <person name="Smith M.E."/>
            <person name="James T.Y."/>
            <person name="Grigoriev I.V."/>
        </authorList>
    </citation>
    <scope>NUCLEOTIDE SEQUENCE [LARGE SCALE GENOMIC DNA]</scope>
    <source>
        <strain evidence="2">RSA 468</strain>
    </source>
</reference>
<dbReference type="Gene3D" id="2.40.70.10">
    <property type="entry name" value="Acid Proteases"/>
    <property type="match status" value="1"/>
</dbReference>
<sequence>MDPPSQNKPADVPLIPQHGLPSGALDTLLKNIKPFTGKPPGPTWESWKQSLLATVHDYYPQMSEGAQFRLTIALLHDDIRDLIIKAGKDTQENFEPFMVTTYPASQWAEHYDAALHAGTLFKGKNIHVACTIATDAAWQLGGTSHWCTQVTKALLAEFHSHLVQAPNDLWEFTNYTAGDMTKRFTAIAKAVLASQARQAALRTAPGHGQANQATTQTVSSYSMSAQVLRDQLSKGNRDTGLPSTESLVAAVLAAIQGGVPTANNTNRGGVPIKAAADQGAATSVITRDTATRLHLKIDQQLRPHLRAFGGPHYAPTLGTTRARFATSESPRKRWIKFTVIEANTEIDALIGRQDLDSLDLDLRLSPELMAAPPACPPVIHPEQPRITQRETLELRGLPAETFRRIDPIADQEFRKANDQYPLPTRQSAPRSQADREFMAKYIKTRLQYGVDEPGSGLPQKFEIFGLSMEDPMAEYEQPA</sequence>
<evidence type="ECO:0000313" key="1">
    <source>
        <dbReference type="EMBL" id="RKP36143.1"/>
    </source>
</evidence>
<protein>
    <submittedName>
        <fullName evidence="1">Uncharacterized protein</fullName>
    </submittedName>
</protein>
<dbReference type="AlphaFoldDB" id="A0A4P9ZRQ6"/>
<gene>
    <name evidence="1" type="ORF">BJ085DRAFT_36886</name>
</gene>
<dbReference type="InterPro" id="IPR021109">
    <property type="entry name" value="Peptidase_aspartic_dom_sf"/>
</dbReference>